<accession>A0AAE1LA55</accession>
<name>A0AAE1LA55_9NEOP</name>
<evidence type="ECO:0000313" key="3">
    <source>
        <dbReference type="Proteomes" id="UP001219518"/>
    </source>
</evidence>
<organism evidence="2 3">
    <name type="scientific">Frankliniella fusca</name>
    <dbReference type="NCBI Taxonomy" id="407009"/>
    <lineage>
        <taxon>Eukaryota</taxon>
        <taxon>Metazoa</taxon>
        <taxon>Ecdysozoa</taxon>
        <taxon>Arthropoda</taxon>
        <taxon>Hexapoda</taxon>
        <taxon>Insecta</taxon>
        <taxon>Pterygota</taxon>
        <taxon>Neoptera</taxon>
        <taxon>Paraneoptera</taxon>
        <taxon>Thysanoptera</taxon>
        <taxon>Terebrantia</taxon>
        <taxon>Thripoidea</taxon>
        <taxon>Thripidae</taxon>
        <taxon>Frankliniella</taxon>
    </lineage>
</organism>
<dbReference type="Proteomes" id="UP001219518">
    <property type="component" value="Unassembled WGS sequence"/>
</dbReference>
<feature type="compositionally biased region" description="Polar residues" evidence="1">
    <location>
        <begin position="9"/>
        <end position="19"/>
    </location>
</feature>
<dbReference type="EMBL" id="JAHWGI010000293">
    <property type="protein sequence ID" value="KAK3912471.1"/>
    <property type="molecule type" value="Genomic_DNA"/>
</dbReference>
<evidence type="ECO:0000313" key="2">
    <source>
        <dbReference type="EMBL" id="KAK3912471.1"/>
    </source>
</evidence>
<dbReference type="AlphaFoldDB" id="A0AAE1LA55"/>
<keyword evidence="3" id="KW-1185">Reference proteome</keyword>
<protein>
    <submittedName>
        <fullName evidence="2">Calmodulin-binding protein 60 G</fullName>
    </submittedName>
</protein>
<reference evidence="2" key="2">
    <citation type="journal article" date="2023" name="BMC Genomics">
        <title>Pest status, molecular evolution, and epigenetic factors derived from the genome assembly of Frankliniella fusca, a thysanopteran phytovirus vector.</title>
        <authorList>
            <person name="Catto M.A."/>
            <person name="Labadie P.E."/>
            <person name="Jacobson A.L."/>
            <person name="Kennedy G.G."/>
            <person name="Srinivasan R."/>
            <person name="Hunt B.G."/>
        </authorList>
    </citation>
    <scope>NUCLEOTIDE SEQUENCE</scope>
    <source>
        <strain evidence="2">PL_HMW_Pooled</strain>
    </source>
</reference>
<evidence type="ECO:0000256" key="1">
    <source>
        <dbReference type="SAM" id="MobiDB-lite"/>
    </source>
</evidence>
<gene>
    <name evidence="2" type="ORF">KUF71_022041</name>
</gene>
<feature type="region of interest" description="Disordered" evidence="1">
    <location>
        <begin position="1"/>
        <end position="26"/>
    </location>
</feature>
<proteinExistence type="predicted"/>
<sequence length="102" mass="10978">MPGGPPQREATSPTSTQSDYEPGPAPLVERNNTLLVNVEESGLFAEIFNSITLATEPRAIICTANATASASSVQVEVQVQQIQRDPVHRAYVQIALLLLIVH</sequence>
<comment type="caution">
    <text evidence="2">The sequence shown here is derived from an EMBL/GenBank/DDBJ whole genome shotgun (WGS) entry which is preliminary data.</text>
</comment>
<reference evidence="2" key="1">
    <citation type="submission" date="2021-07" db="EMBL/GenBank/DDBJ databases">
        <authorList>
            <person name="Catto M.A."/>
            <person name="Jacobson A."/>
            <person name="Kennedy G."/>
            <person name="Labadie P."/>
            <person name="Hunt B.G."/>
            <person name="Srinivasan R."/>
        </authorList>
    </citation>
    <scope>NUCLEOTIDE SEQUENCE</scope>
    <source>
        <strain evidence="2">PL_HMW_Pooled</strain>
        <tissue evidence="2">Head</tissue>
    </source>
</reference>